<dbReference type="EMBL" id="JALHLF010000007">
    <property type="protein sequence ID" value="MCJ2181799.1"/>
    <property type="molecule type" value="Genomic_DNA"/>
</dbReference>
<sequence>MMRTLYHVSRMVFGGWYLFSGVEYFTPFDLQPLGNTALGQEFTLALIHSGLFAWVKVAEIAIAVLVLADRLMPLVAAAAVPLTVVIAYWNFALEWGVVEVVFGALTVLFNAVLLWPYRAYYRPMLTAWKGARDFTLRLD</sequence>
<keyword evidence="3" id="KW-1185">Reference proteome</keyword>
<dbReference type="Proteomes" id="UP001162881">
    <property type="component" value="Unassembled WGS sequence"/>
</dbReference>
<accession>A0ABT0BAH9</accession>
<protein>
    <recommendedName>
        <fullName evidence="4">DoxX family protein</fullName>
    </recommendedName>
</protein>
<evidence type="ECO:0000313" key="3">
    <source>
        <dbReference type="Proteomes" id="UP001162881"/>
    </source>
</evidence>
<feature type="transmembrane region" description="Helical" evidence="1">
    <location>
        <begin position="74"/>
        <end position="91"/>
    </location>
</feature>
<feature type="transmembrane region" description="Helical" evidence="1">
    <location>
        <begin position="97"/>
        <end position="115"/>
    </location>
</feature>
<keyword evidence="1" id="KW-0472">Membrane</keyword>
<proteinExistence type="predicted"/>
<keyword evidence="1" id="KW-0812">Transmembrane</keyword>
<reference evidence="2" key="1">
    <citation type="submission" date="2022-03" db="EMBL/GenBank/DDBJ databases">
        <title>Identification of a novel bacterium isolated from mangrove sediments.</title>
        <authorList>
            <person name="Pan X."/>
        </authorList>
    </citation>
    <scope>NUCLEOTIDE SEQUENCE</scope>
    <source>
        <strain evidence="2">B1949</strain>
    </source>
</reference>
<evidence type="ECO:0000313" key="2">
    <source>
        <dbReference type="EMBL" id="MCJ2181799.1"/>
    </source>
</evidence>
<keyword evidence="1" id="KW-1133">Transmembrane helix</keyword>
<feature type="transmembrane region" description="Helical" evidence="1">
    <location>
        <begin position="7"/>
        <end position="25"/>
    </location>
</feature>
<evidence type="ECO:0008006" key="4">
    <source>
        <dbReference type="Google" id="ProtNLM"/>
    </source>
</evidence>
<feature type="transmembrane region" description="Helical" evidence="1">
    <location>
        <begin position="45"/>
        <end position="67"/>
    </location>
</feature>
<comment type="caution">
    <text evidence="2">The sequence shown here is derived from an EMBL/GenBank/DDBJ whole genome shotgun (WGS) entry which is preliminary data.</text>
</comment>
<evidence type="ECO:0000256" key="1">
    <source>
        <dbReference type="SAM" id="Phobius"/>
    </source>
</evidence>
<name>A0ABT0BAH9_9SPHN</name>
<gene>
    <name evidence="2" type="ORF">MTR62_03630</name>
</gene>
<dbReference type="RefSeq" id="WP_244017040.1">
    <property type="nucleotide sequence ID" value="NZ_JALHLF010000007.1"/>
</dbReference>
<organism evidence="2 3">
    <name type="scientific">Novosphingobium organovorum</name>
    <dbReference type="NCBI Taxonomy" id="2930092"/>
    <lineage>
        <taxon>Bacteria</taxon>
        <taxon>Pseudomonadati</taxon>
        <taxon>Pseudomonadota</taxon>
        <taxon>Alphaproteobacteria</taxon>
        <taxon>Sphingomonadales</taxon>
        <taxon>Sphingomonadaceae</taxon>
        <taxon>Novosphingobium</taxon>
    </lineage>
</organism>